<dbReference type="PROSITE" id="PS51186">
    <property type="entry name" value="GNAT"/>
    <property type="match status" value="1"/>
</dbReference>
<dbReference type="PATRIC" id="fig|1141662.3.peg.2606"/>
<dbReference type="InterPro" id="IPR051531">
    <property type="entry name" value="N-acetyltransferase"/>
</dbReference>
<gene>
    <name evidence="2" type="ORF">OOA_12820</name>
</gene>
<dbReference type="Gene3D" id="3.40.630.30">
    <property type="match status" value="1"/>
</dbReference>
<dbReference type="InterPro" id="IPR016181">
    <property type="entry name" value="Acyl_CoA_acyltransferase"/>
</dbReference>
<dbReference type="Proteomes" id="UP000009336">
    <property type="component" value="Unassembled WGS sequence"/>
</dbReference>
<evidence type="ECO:0000313" key="3">
    <source>
        <dbReference type="Proteomes" id="UP000009336"/>
    </source>
</evidence>
<name>K8WID8_9GAMM</name>
<keyword evidence="2" id="KW-0808">Transferase</keyword>
<dbReference type="PANTHER" id="PTHR43792">
    <property type="entry name" value="GNAT FAMILY, PUTATIVE (AFU_ORTHOLOGUE AFUA_3G00765)-RELATED-RELATED"/>
    <property type="match status" value="1"/>
</dbReference>
<dbReference type="InterPro" id="IPR000182">
    <property type="entry name" value="GNAT_dom"/>
</dbReference>
<reference evidence="2 3" key="1">
    <citation type="journal article" date="2012" name="BMC Genomics">
        <title>Comparative genomics of bacteria in the genus Providencia isolated from wild Drosophila melanogaster.</title>
        <authorList>
            <person name="Galac M.R."/>
            <person name="Lazzaro B.P."/>
        </authorList>
    </citation>
    <scope>NUCLEOTIDE SEQUENCE [LARGE SCALE GENOMIC DNA]</scope>
    <source>
        <strain evidence="2 3">DSM 19968</strain>
    </source>
</reference>
<dbReference type="PANTHER" id="PTHR43792:SF1">
    <property type="entry name" value="N-ACETYLTRANSFERASE DOMAIN-CONTAINING PROTEIN"/>
    <property type="match status" value="1"/>
</dbReference>
<dbReference type="Pfam" id="PF13302">
    <property type="entry name" value="Acetyltransf_3"/>
    <property type="match status" value="1"/>
</dbReference>
<dbReference type="OrthoDB" id="7852312at2"/>
<evidence type="ECO:0000259" key="1">
    <source>
        <dbReference type="PROSITE" id="PS51186"/>
    </source>
</evidence>
<comment type="caution">
    <text evidence="2">The sequence shown here is derived from an EMBL/GenBank/DDBJ whole genome shotgun (WGS) entry which is preliminary data.</text>
</comment>
<dbReference type="HOGENOM" id="CLU_013985_3_1_6"/>
<protein>
    <submittedName>
        <fullName evidence="2">Acetyltransferase</fullName>
    </submittedName>
</protein>
<sequence>MFGIDLTFTLRKLTRQDKDFFFQLYSNLDVLRFVSNPKTEKEILAAFESRLPEWNLNSDHWLCLVIEDIQTCQPMGLMGFCLSFENQQRVGEIGYMIDPKFSGKGIATKALNMLLSKPEYAQIRSFIAIVTEGNLASEKVLIKNGFSMQKIIAENYEISGFVYDDICYELNR</sequence>
<dbReference type="STRING" id="1141662.OOA_12820"/>
<dbReference type="EMBL" id="AKKL01000034">
    <property type="protein sequence ID" value="EKT60299.1"/>
    <property type="molecule type" value="Genomic_DNA"/>
</dbReference>
<dbReference type="SUPFAM" id="SSF55729">
    <property type="entry name" value="Acyl-CoA N-acyltransferases (Nat)"/>
    <property type="match status" value="1"/>
</dbReference>
<proteinExistence type="predicted"/>
<organism evidence="2 3">
    <name type="scientific">Providencia burhodogranariea DSM 19968</name>
    <dbReference type="NCBI Taxonomy" id="1141662"/>
    <lineage>
        <taxon>Bacteria</taxon>
        <taxon>Pseudomonadati</taxon>
        <taxon>Pseudomonadota</taxon>
        <taxon>Gammaproteobacteria</taxon>
        <taxon>Enterobacterales</taxon>
        <taxon>Morganellaceae</taxon>
        <taxon>Providencia</taxon>
    </lineage>
</organism>
<accession>K8WID8</accession>
<dbReference type="AlphaFoldDB" id="K8WID8"/>
<feature type="domain" description="N-acetyltransferase" evidence="1">
    <location>
        <begin position="8"/>
        <end position="172"/>
    </location>
</feature>
<dbReference type="RefSeq" id="WP_008912558.1">
    <property type="nucleotide sequence ID" value="NZ_KB233223.1"/>
</dbReference>
<dbReference type="GO" id="GO:0016747">
    <property type="term" value="F:acyltransferase activity, transferring groups other than amino-acyl groups"/>
    <property type="evidence" value="ECO:0007669"/>
    <property type="project" value="InterPro"/>
</dbReference>
<evidence type="ECO:0000313" key="2">
    <source>
        <dbReference type="EMBL" id="EKT60299.1"/>
    </source>
</evidence>
<dbReference type="eggNOG" id="COG1670">
    <property type="taxonomic scope" value="Bacteria"/>
</dbReference>
<keyword evidence="3" id="KW-1185">Reference proteome</keyword>